<keyword evidence="3" id="KW-1003">Cell membrane</keyword>
<feature type="transmembrane region" description="Helical" evidence="8">
    <location>
        <begin position="565"/>
        <end position="586"/>
    </location>
</feature>
<comment type="similarity">
    <text evidence="2">Belongs to the resistance-nodulation-cell division (RND) (TC 2.A.6) family. MmpL subfamily.</text>
</comment>
<evidence type="ECO:0000313" key="10">
    <source>
        <dbReference type="EMBL" id="TNM34490.1"/>
    </source>
</evidence>
<keyword evidence="6 8" id="KW-0472">Membrane</keyword>
<comment type="subcellular location">
    <subcellularLocation>
        <location evidence="1">Cell membrane</location>
        <topology evidence="1">Multi-pass membrane protein</topology>
    </subcellularLocation>
</comment>
<gene>
    <name evidence="10" type="ORF">FH715_02130</name>
</gene>
<dbReference type="PANTHER" id="PTHR33406:SF11">
    <property type="entry name" value="MEMBRANE PROTEIN SCO6666-RELATED"/>
    <property type="match status" value="1"/>
</dbReference>
<dbReference type="EMBL" id="VDGT01000001">
    <property type="protein sequence ID" value="TNM34490.1"/>
    <property type="molecule type" value="Genomic_DNA"/>
</dbReference>
<dbReference type="Gene3D" id="1.20.1640.10">
    <property type="entry name" value="Multidrug efflux transporter AcrB transmembrane domain"/>
    <property type="match status" value="2"/>
</dbReference>
<comment type="caution">
    <text evidence="10">The sequence shown here is derived from an EMBL/GenBank/DDBJ whole genome shotgun (WGS) entry which is preliminary data.</text>
</comment>
<dbReference type="InterPro" id="IPR050545">
    <property type="entry name" value="Mycobact_MmpL"/>
</dbReference>
<reference evidence="10 11" key="1">
    <citation type="submission" date="2019-06" db="EMBL/GenBank/DDBJ databases">
        <title>Draft genome of Streptomyces sedi sp. JCM16909.</title>
        <authorList>
            <person name="Klykleung N."/>
            <person name="Tanasupawat S."/>
            <person name="Kudo T."/>
            <person name="Yuki M."/>
            <person name="Ohkuma M."/>
        </authorList>
    </citation>
    <scope>NUCLEOTIDE SEQUENCE [LARGE SCALE GENOMIC DNA]</scope>
    <source>
        <strain evidence="10 11">JCM 16909</strain>
    </source>
</reference>
<dbReference type="GO" id="GO:0005886">
    <property type="term" value="C:plasma membrane"/>
    <property type="evidence" value="ECO:0007669"/>
    <property type="project" value="UniProtKB-SubCell"/>
</dbReference>
<keyword evidence="5 8" id="KW-1133">Transmembrane helix</keyword>
<evidence type="ECO:0000256" key="5">
    <source>
        <dbReference type="ARBA" id="ARBA00022989"/>
    </source>
</evidence>
<feature type="transmembrane region" description="Helical" evidence="8">
    <location>
        <begin position="230"/>
        <end position="251"/>
    </location>
</feature>
<keyword evidence="11" id="KW-1185">Reference proteome</keyword>
<name>A0A5C4VEY7_9ACTN</name>
<feature type="domain" description="SSD" evidence="9">
    <location>
        <begin position="210"/>
        <end position="331"/>
    </location>
</feature>
<evidence type="ECO:0000259" key="9">
    <source>
        <dbReference type="PROSITE" id="PS50156"/>
    </source>
</evidence>
<dbReference type="RefSeq" id="WP_139640243.1">
    <property type="nucleotide sequence ID" value="NZ_BAAAZS010000066.1"/>
</dbReference>
<feature type="transmembrane region" description="Helical" evidence="8">
    <location>
        <begin position="539"/>
        <end position="558"/>
    </location>
</feature>
<evidence type="ECO:0000256" key="4">
    <source>
        <dbReference type="ARBA" id="ARBA00022692"/>
    </source>
</evidence>
<dbReference type="Proteomes" id="UP000311713">
    <property type="component" value="Unassembled WGS sequence"/>
</dbReference>
<feature type="transmembrane region" description="Helical" evidence="8">
    <location>
        <begin position="651"/>
        <end position="671"/>
    </location>
</feature>
<evidence type="ECO:0000256" key="6">
    <source>
        <dbReference type="ARBA" id="ARBA00023136"/>
    </source>
</evidence>
<evidence type="ECO:0000256" key="1">
    <source>
        <dbReference type="ARBA" id="ARBA00004651"/>
    </source>
</evidence>
<feature type="transmembrane region" description="Helical" evidence="8">
    <location>
        <begin position="182"/>
        <end position="201"/>
    </location>
</feature>
<dbReference type="InterPro" id="IPR004869">
    <property type="entry name" value="MMPL_dom"/>
</dbReference>
<feature type="transmembrane region" description="Helical" evidence="8">
    <location>
        <begin position="206"/>
        <end position="224"/>
    </location>
</feature>
<feature type="transmembrane region" description="Helical" evidence="8">
    <location>
        <begin position="272"/>
        <end position="300"/>
    </location>
</feature>
<evidence type="ECO:0000313" key="11">
    <source>
        <dbReference type="Proteomes" id="UP000311713"/>
    </source>
</evidence>
<evidence type="ECO:0000256" key="8">
    <source>
        <dbReference type="SAM" id="Phobius"/>
    </source>
</evidence>
<evidence type="ECO:0000256" key="7">
    <source>
        <dbReference type="SAM" id="MobiDB-lite"/>
    </source>
</evidence>
<feature type="compositionally biased region" description="Low complexity" evidence="7">
    <location>
        <begin position="730"/>
        <end position="755"/>
    </location>
</feature>
<dbReference type="OrthoDB" id="7051771at2"/>
<evidence type="ECO:0000256" key="3">
    <source>
        <dbReference type="ARBA" id="ARBA00022475"/>
    </source>
</evidence>
<dbReference type="PANTHER" id="PTHR33406">
    <property type="entry name" value="MEMBRANE PROTEIN MJ1562-RELATED"/>
    <property type="match status" value="1"/>
</dbReference>
<dbReference type="Pfam" id="PF03176">
    <property type="entry name" value="MMPL"/>
    <property type="match status" value="2"/>
</dbReference>
<evidence type="ECO:0000256" key="2">
    <source>
        <dbReference type="ARBA" id="ARBA00010157"/>
    </source>
</evidence>
<feature type="transmembrane region" description="Helical" evidence="8">
    <location>
        <begin position="370"/>
        <end position="389"/>
    </location>
</feature>
<protein>
    <submittedName>
        <fullName evidence="10">MMPL family transporter</fullName>
    </submittedName>
</protein>
<keyword evidence="4 8" id="KW-0812">Transmembrane</keyword>
<feature type="transmembrane region" description="Helical" evidence="8">
    <location>
        <begin position="606"/>
        <end position="630"/>
    </location>
</feature>
<accession>A0A5C4VEY7</accession>
<dbReference type="AlphaFoldDB" id="A0A5C4VEY7"/>
<organism evidence="10 11">
    <name type="scientific">Streptomyces sedi</name>
    <dbReference type="NCBI Taxonomy" id="555059"/>
    <lineage>
        <taxon>Bacteria</taxon>
        <taxon>Bacillati</taxon>
        <taxon>Actinomycetota</taxon>
        <taxon>Actinomycetes</taxon>
        <taxon>Kitasatosporales</taxon>
        <taxon>Streptomycetaceae</taxon>
        <taxon>Streptomyces</taxon>
    </lineage>
</organism>
<feature type="region of interest" description="Disordered" evidence="7">
    <location>
        <begin position="729"/>
        <end position="755"/>
    </location>
</feature>
<feature type="transmembrane region" description="Helical" evidence="8">
    <location>
        <begin position="306"/>
        <end position="333"/>
    </location>
</feature>
<dbReference type="SUPFAM" id="SSF82866">
    <property type="entry name" value="Multidrug efflux transporter AcrB transmembrane domain"/>
    <property type="match status" value="2"/>
</dbReference>
<proteinExistence type="inferred from homology"/>
<dbReference type="PROSITE" id="PS50156">
    <property type="entry name" value="SSD"/>
    <property type="match status" value="1"/>
</dbReference>
<dbReference type="InterPro" id="IPR000731">
    <property type="entry name" value="SSD"/>
</dbReference>
<sequence>MLGRLGAVLLRRRRAVLLVAVVLALAGAGTGGVLFDRLKGGGFNDPAAESSRAADALAERFGREELNLVLLVRAEDGVDDPGVAATGADLAGRLAAEDGVAQVVSYWDEAPSPGLRAEDGDAALVLAAVEGDETEAGKRLADLEPAYEGEVAEGVEVTFGGPAVINQELSELSERDAIRGELLAFPLLLVVLIAVFGSLLAAALPLAVGVVTILWTLGLLWMLAGVTDLSVFAVNVVTVLGLGLAVDYSLLMVNRYREELAAGREQAEAIRLMMLSAGRTVIFSAVTVAVTLASLAWFPALALRSMAYAGIAVSLLTALVTLTVLPVLLAVLGPRANAGRMLRRRGGSPAGDPVENGFWHRLASVVMRRAVPVATLGTLLLLVLGAPFLDIKLGSADERGLPESSAGRQVAEELRADFDAGESEALSVVLPSLPPEENTDRLGAYAVRLSQLDDVARVDAPTGSYADGVPVAAPGPAHAGTVSADGGATALRVVPDAVGNSALEELVRAVRAVEAPGEAEVGGRVAVAMDSTDSILDRLPVAGLTLLAAMVVLLFLLTGSVLLPFVAMLLSALGLTAAFGVLVWGFQDGHLSGLLGFTVTGEVVSTVPVLLFACAFGLGMDYQVFLLSRIREEYEGGADPTAAVAVGLERVGRIVTAAAVALSVVFLAFLISEISFMQALGVGLPLAVLMDATLIRGALLPAAMRLGGEAMWWAPPALRRVHDRFGLHEAPSAGAPPAAAPDDAPAPLSSAARSD</sequence>